<dbReference type="Pfam" id="PF13511">
    <property type="entry name" value="DUF4124"/>
    <property type="match status" value="1"/>
</dbReference>
<dbReference type="KEGG" id="pmaw:MACH26_06240"/>
<dbReference type="InterPro" id="IPR025392">
    <property type="entry name" value="DUF4124"/>
</dbReference>
<feature type="chain" id="PRO_5041272202" description="DUF4124 domain-containing protein" evidence="1">
    <location>
        <begin position="21"/>
        <end position="173"/>
    </location>
</feature>
<evidence type="ECO:0000259" key="2">
    <source>
        <dbReference type="Pfam" id="PF13511"/>
    </source>
</evidence>
<keyword evidence="1" id="KW-0732">Signal</keyword>
<evidence type="ECO:0000313" key="3">
    <source>
        <dbReference type="EMBL" id="BDX05103.1"/>
    </source>
</evidence>
<accession>A0AA48KP68</accession>
<gene>
    <name evidence="3" type="ORF">MACH26_06240</name>
</gene>
<evidence type="ECO:0000313" key="4">
    <source>
        <dbReference type="Proteomes" id="UP001333710"/>
    </source>
</evidence>
<name>A0AA48KP68_9ALTE</name>
<feature type="domain" description="DUF4124" evidence="2">
    <location>
        <begin position="13"/>
        <end position="52"/>
    </location>
</feature>
<keyword evidence="4" id="KW-1185">Reference proteome</keyword>
<feature type="signal peptide" evidence="1">
    <location>
        <begin position="1"/>
        <end position="20"/>
    </location>
</feature>
<proteinExistence type="predicted"/>
<dbReference type="AlphaFoldDB" id="A0AA48KP68"/>
<dbReference type="EMBL" id="AP027272">
    <property type="protein sequence ID" value="BDX05103.1"/>
    <property type="molecule type" value="Genomic_DNA"/>
</dbReference>
<organism evidence="3 4">
    <name type="scientific">Planctobacterium marinum</name>
    <dbReference type="NCBI Taxonomy" id="1631968"/>
    <lineage>
        <taxon>Bacteria</taxon>
        <taxon>Pseudomonadati</taxon>
        <taxon>Pseudomonadota</taxon>
        <taxon>Gammaproteobacteria</taxon>
        <taxon>Alteromonadales</taxon>
        <taxon>Alteromonadaceae</taxon>
        <taxon>Planctobacterium</taxon>
    </lineage>
</organism>
<sequence>MLRKCLLIILIATVSIAALATTKIYKVVKPDGTVIYTDKPPPGASEYKLLKKPNLIPSIVTNPNSKTKQTQLTPVVKPMLELLTPANEATVRNNAGEVTIEASLVPEMTGQFILYLNGQLHARHSAPKFELEGLNRGSYNIKIEFFDQSGKLLASTQPSTFYLHKASALIQAN</sequence>
<dbReference type="Proteomes" id="UP001333710">
    <property type="component" value="Chromosome"/>
</dbReference>
<evidence type="ECO:0000256" key="1">
    <source>
        <dbReference type="SAM" id="SignalP"/>
    </source>
</evidence>
<reference evidence="3" key="1">
    <citation type="submission" date="2023-01" db="EMBL/GenBank/DDBJ databases">
        <title>Complete genome sequence of Planctobacterium marinum strain Dej080120_11.</title>
        <authorList>
            <person name="Ueki S."/>
            <person name="Maruyama F."/>
        </authorList>
    </citation>
    <scope>NUCLEOTIDE SEQUENCE</scope>
    <source>
        <strain evidence="3">Dej080120_11</strain>
    </source>
</reference>
<protein>
    <recommendedName>
        <fullName evidence="2">DUF4124 domain-containing protein</fullName>
    </recommendedName>
</protein>